<dbReference type="Proteomes" id="UP001233999">
    <property type="component" value="Unassembled WGS sequence"/>
</dbReference>
<keyword evidence="2" id="KW-0963">Cytoplasm</keyword>
<dbReference type="GO" id="GO:0005737">
    <property type="term" value="C:cytoplasm"/>
    <property type="evidence" value="ECO:0007669"/>
    <property type="project" value="UniProtKB-SubCell"/>
</dbReference>
<name>A0AAD8ADW1_DIPPU</name>
<dbReference type="GO" id="GO:0005929">
    <property type="term" value="C:cilium"/>
    <property type="evidence" value="ECO:0007669"/>
    <property type="project" value="TreeGrafter"/>
</dbReference>
<dbReference type="InterPro" id="IPR051476">
    <property type="entry name" value="Bac_ResReg_Asp_Phosphatase"/>
</dbReference>
<evidence type="ECO:0000256" key="3">
    <source>
        <dbReference type="ARBA" id="ARBA00022737"/>
    </source>
</evidence>
<dbReference type="Gene3D" id="1.25.40.10">
    <property type="entry name" value="Tetratricopeptide repeat domain"/>
    <property type="match status" value="1"/>
</dbReference>
<evidence type="ECO:0000313" key="8">
    <source>
        <dbReference type="EMBL" id="KAJ9597245.1"/>
    </source>
</evidence>
<dbReference type="PANTHER" id="PTHR46630">
    <property type="entry name" value="TETRATRICOPEPTIDE REPEAT PROTEIN 29"/>
    <property type="match status" value="1"/>
</dbReference>
<dbReference type="SUPFAM" id="SSF48452">
    <property type="entry name" value="TPR-like"/>
    <property type="match status" value="1"/>
</dbReference>
<keyword evidence="3" id="KW-0677">Repeat</keyword>
<evidence type="ECO:0000256" key="7">
    <source>
        <dbReference type="PROSITE-ProRule" id="PRU00339"/>
    </source>
</evidence>
<comment type="function">
    <text evidence="6">Axonemal protein which is implicated in axonemal and/or peri-axonemal structure assembly and regulates flagellum assembly and beating and therefore sperm motility.</text>
</comment>
<dbReference type="AlphaFoldDB" id="A0AAD8ADW1"/>
<evidence type="ECO:0000256" key="2">
    <source>
        <dbReference type="ARBA" id="ARBA00022490"/>
    </source>
</evidence>
<organism evidence="8 9">
    <name type="scientific">Diploptera punctata</name>
    <name type="common">Pacific beetle cockroach</name>
    <dbReference type="NCBI Taxonomy" id="6984"/>
    <lineage>
        <taxon>Eukaryota</taxon>
        <taxon>Metazoa</taxon>
        <taxon>Ecdysozoa</taxon>
        <taxon>Arthropoda</taxon>
        <taxon>Hexapoda</taxon>
        <taxon>Insecta</taxon>
        <taxon>Pterygota</taxon>
        <taxon>Neoptera</taxon>
        <taxon>Polyneoptera</taxon>
        <taxon>Dictyoptera</taxon>
        <taxon>Blattodea</taxon>
        <taxon>Blaberoidea</taxon>
        <taxon>Blaberidae</taxon>
        <taxon>Diplopterinae</taxon>
        <taxon>Diploptera</taxon>
    </lineage>
</organism>
<evidence type="ECO:0000256" key="5">
    <source>
        <dbReference type="ARBA" id="ARBA00040665"/>
    </source>
</evidence>
<proteinExistence type="predicted"/>
<evidence type="ECO:0000256" key="1">
    <source>
        <dbReference type="ARBA" id="ARBA00004496"/>
    </source>
</evidence>
<gene>
    <name evidence="8" type="ORF">L9F63_011919</name>
</gene>
<protein>
    <recommendedName>
        <fullName evidence="5">Tetratricopeptide repeat protein 29</fullName>
    </recommendedName>
</protein>
<dbReference type="PANTHER" id="PTHR46630:SF1">
    <property type="entry name" value="TETRATRICOPEPTIDE REPEAT PROTEIN 29"/>
    <property type="match status" value="1"/>
</dbReference>
<dbReference type="EMBL" id="JASPKZ010001622">
    <property type="protein sequence ID" value="KAJ9597245.1"/>
    <property type="molecule type" value="Genomic_DNA"/>
</dbReference>
<keyword evidence="9" id="KW-1185">Reference proteome</keyword>
<reference evidence="8" key="1">
    <citation type="journal article" date="2023" name="IScience">
        <title>Live-bearing cockroach genome reveals convergent evolutionary mechanisms linked to viviparity in insects and beyond.</title>
        <authorList>
            <person name="Fouks B."/>
            <person name="Harrison M.C."/>
            <person name="Mikhailova A.A."/>
            <person name="Marchal E."/>
            <person name="English S."/>
            <person name="Carruthers M."/>
            <person name="Jennings E.C."/>
            <person name="Chiamaka E.L."/>
            <person name="Frigard R.A."/>
            <person name="Pippel M."/>
            <person name="Attardo G.M."/>
            <person name="Benoit J.B."/>
            <person name="Bornberg-Bauer E."/>
            <person name="Tobe S.S."/>
        </authorList>
    </citation>
    <scope>NUCLEOTIDE SEQUENCE</scope>
    <source>
        <strain evidence="8">Stay&amp;Tobe</strain>
    </source>
</reference>
<evidence type="ECO:0000256" key="6">
    <source>
        <dbReference type="ARBA" id="ARBA00044739"/>
    </source>
</evidence>
<reference evidence="8" key="2">
    <citation type="submission" date="2023-05" db="EMBL/GenBank/DDBJ databases">
        <authorList>
            <person name="Fouks B."/>
        </authorList>
    </citation>
    <scope>NUCLEOTIDE SEQUENCE</scope>
    <source>
        <strain evidence="8">Stay&amp;Tobe</strain>
        <tissue evidence="8">Testes</tissue>
    </source>
</reference>
<comment type="subcellular location">
    <subcellularLocation>
        <location evidence="1">Cytoplasm</location>
    </subcellularLocation>
</comment>
<comment type="caution">
    <text evidence="8">The sequence shown here is derived from an EMBL/GenBank/DDBJ whole genome shotgun (WGS) entry which is preliminary data.</text>
</comment>
<dbReference type="InterPro" id="IPR019734">
    <property type="entry name" value="TPR_rpt"/>
</dbReference>
<feature type="repeat" description="TPR" evidence="7">
    <location>
        <begin position="198"/>
        <end position="231"/>
    </location>
</feature>
<dbReference type="GO" id="GO:0003341">
    <property type="term" value="P:cilium movement"/>
    <property type="evidence" value="ECO:0007669"/>
    <property type="project" value="TreeGrafter"/>
</dbReference>
<evidence type="ECO:0000313" key="9">
    <source>
        <dbReference type="Proteomes" id="UP001233999"/>
    </source>
</evidence>
<accession>A0AAD8ADW1</accession>
<sequence>MNQLFLLNEKLRNDVGDESFLKGQPRLIDEHLYLDKLRLGLTEAEVARQFGEIADECWILLELALFFMRRNDHLSWIAESLFVRCLQVSRNHHSDGGRYHATLKYLYGRFLLEQLQRPADACSQLQQARTASIGKVWRAETQLGQHQETIFVESCSLLVKALLLLAEEITEDEPKRAIRLCNQAKRRASEARSESLESEALLQLGMSQMANGDYNSAIRSFNLFIKRKEREKSVEVCNAYLNLAVCYKMTGNTEATLSNLTYLRDTAESEQLIQQIGAADRFLGEFYLTMGFNDRAISHLSSSFSLYHKNGFIQELEEIRALGAVASGQGIFHTLVDNILENSDSSLNSLYRWKNLHTPLLRPDKSESRHSIMYGFLHARSKSEIKLAKTVLSKDEAIFK</sequence>
<dbReference type="Pfam" id="PF13174">
    <property type="entry name" value="TPR_6"/>
    <property type="match status" value="1"/>
</dbReference>
<dbReference type="PROSITE" id="PS50005">
    <property type="entry name" value="TPR"/>
    <property type="match status" value="1"/>
</dbReference>
<evidence type="ECO:0000256" key="4">
    <source>
        <dbReference type="ARBA" id="ARBA00022803"/>
    </source>
</evidence>
<keyword evidence="4 7" id="KW-0802">TPR repeat</keyword>
<dbReference type="InterPro" id="IPR011990">
    <property type="entry name" value="TPR-like_helical_dom_sf"/>
</dbReference>